<feature type="transmembrane region" description="Helical" evidence="1">
    <location>
        <begin position="104"/>
        <end position="137"/>
    </location>
</feature>
<dbReference type="AlphaFoldDB" id="A0A0U4WVB4"/>
<dbReference type="KEGG" id="malk:MalAC0309_0870"/>
<feature type="transmembrane region" description="Helical" evidence="1">
    <location>
        <begin position="250"/>
        <end position="269"/>
    </location>
</feature>
<evidence type="ECO:0000313" key="2">
    <source>
        <dbReference type="EMBL" id="BAU31736.1"/>
    </source>
</evidence>
<dbReference type="RefSeq" id="WP_096420934.1">
    <property type="nucleotide sequence ID" value="NZ_AP017315.1"/>
</dbReference>
<keyword evidence="1" id="KW-0472">Membrane</keyword>
<protein>
    <recommendedName>
        <fullName evidence="4">ABC transporter permease</fullName>
    </recommendedName>
</protein>
<sequence>MSALTRAVAAELVRVFSLRTWWVLAVVLVLYVGVTAGGFAFFVTAETEGGPGPLPAEVATQLVYSSTTSVALVIPLLFGALAATSEYRWRTLTPTFLAQPRRPVVLFGRLVVALLVGALYGVIGALTSVAVGAAVLAANGVDTLLGDPDVLGLLARTVLACALWSLLGLGLGALLTSQIAAIVIVLVFTQFVEPILRIVAGAWEWSAELARYLPGAATDSLVGAGIIASIGQLDPTVPGVIEPLTRLEGGLVLTALSVLLVAVAAVTTLRRDVE</sequence>
<keyword evidence="1" id="KW-1133">Transmembrane helix</keyword>
<proteinExistence type="predicted"/>
<feature type="transmembrane region" description="Helical" evidence="1">
    <location>
        <begin position="157"/>
        <end position="188"/>
    </location>
</feature>
<evidence type="ECO:0008006" key="4">
    <source>
        <dbReference type="Google" id="ProtNLM"/>
    </source>
</evidence>
<reference evidence="2 3" key="2">
    <citation type="submission" date="2016-01" db="EMBL/GenBank/DDBJ databases">
        <title>Microcella alkaliphila JAM AC0309 whole genome shotgun sequence.</title>
        <authorList>
            <person name="Kurata A."/>
            <person name="Hirose Y."/>
            <person name="Kishimoto N."/>
            <person name="Kobayashi T."/>
        </authorList>
    </citation>
    <scope>NUCLEOTIDE SEQUENCE [LARGE SCALE GENOMIC DNA]</scope>
    <source>
        <strain evidence="2 3">JAM AC0309</strain>
    </source>
</reference>
<dbReference type="Proteomes" id="UP000218965">
    <property type="component" value="Chromosome"/>
</dbReference>
<dbReference type="OrthoDB" id="5244396at2"/>
<dbReference type="EMBL" id="AP017315">
    <property type="protein sequence ID" value="BAU31736.1"/>
    <property type="molecule type" value="Genomic_DNA"/>
</dbReference>
<organism evidence="2 3">
    <name type="scientific">Microcella alkaliphila</name>
    <dbReference type="NCBI Taxonomy" id="279828"/>
    <lineage>
        <taxon>Bacteria</taxon>
        <taxon>Bacillati</taxon>
        <taxon>Actinomycetota</taxon>
        <taxon>Actinomycetes</taxon>
        <taxon>Micrococcales</taxon>
        <taxon>Microbacteriaceae</taxon>
        <taxon>Microcella</taxon>
    </lineage>
</organism>
<name>A0A0U4WVB4_9MICO</name>
<accession>A0A0U4WVB4</accession>
<feature type="transmembrane region" description="Helical" evidence="1">
    <location>
        <begin position="21"/>
        <end position="42"/>
    </location>
</feature>
<gene>
    <name evidence="2" type="ORF">MalAC0309_0870</name>
</gene>
<evidence type="ECO:0000256" key="1">
    <source>
        <dbReference type="SAM" id="Phobius"/>
    </source>
</evidence>
<reference evidence="3" key="1">
    <citation type="submission" date="2015-12" db="EMBL/GenBank/DDBJ databases">
        <authorList>
            <person name="Shamseldin A."/>
            <person name="Moawad H."/>
            <person name="Abd El-Rahim W.M."/>
            <person name="Sadowsky M.J."/>
        </authorList>
    </citation>
    <scope>NUCLEOTIDE SEQUENCE [LARGE SCALE GENOMIC DNA]</scope>
    <source>
        <strain evidence="3">JAM AC0309</strain>
    </source>
</reference>
<evidence type="ECO:0000313" key="3">
    <source>
        <dbReference type="Proteomes" id="UP000218965"/>
    </source>
</evidence>
<feature type="transmembrane region" description="Helical" evidence="1">
    <location>
        <begin position="62"/>
        <end position="83"/>
    </location>
</feature>
<keyword evidence="1" id="KW-0812">Transmembrane</keyword>